<accession>A0A2P2J7W1</accession>
<name>A0A2P2J7W1_RHIMU</name>
<sequence>MIANMEAMETCLRSFSKFLMLARDCAQNIIASQEQSLYCQNTKPHPHTSIKPVK</sequence>
<dbReference type="AlphaFoldDB" id="A0A2P2J7W1"/>
<proteinExistence type="predicted"/>
<reference evidence="1" key="1">
    <citation type="submission" date="2018-02" db="EMBL/GenBank/DDBJ databases">
        <title>Rhizophora mucronata_Transcriptome.</title>
        <authorList>
            <person name="Meera S.P."/>
            <person name="Sreeshan A."/>
            <person name="Augustine A."/>
        </authorList>
    </citation>
    <scope>NUCLEOTIDE SEQUENCE</scope>
    <source>
        <tissue evidence="1">Leaf</tissue>
    </source>
</reference>
<protein>
    <submittedName>
        <fullName evidence="1">Protein Asterix</fullName>
    </submittedName>
</protein>
<organism evidence="1">
    <name type="scientific">Rhizophora mucronata</name>
    <name type="common">Asiatic mangrove</name>
    <dbReference type="NCBI Taxonomy" id="61149"/>
    <lineage>
        <taxon>Eukaryota</taxon>
        <taxon>Viridiplantae</taxon>
        <taxon>Streptophyta</taxon>
        <taxon>Embryophyta</taxon>
        <taxon>Tracheophyta</taxon>
        <taxon>Spermatophyta</taxon>
        <taxon>Magnoliopsida</taxon>
        <taxon>eudicotyledons</taxon>
        <taxon>Gunneridae</taxon>
        <taxon>Pentapetalae</taxon>
        <taxon>rosids</taxon>
        <taxon>fabids</taxon>
        <taxon>Malpighiales</taxon>
        <taxon>Rhizophoraceae</taxon>
        <taxon>Rhizophora</taxon>
    </lineage>
</organism>
<dbReference type="EMBL" id="GGEC01009068">
    <property type="protein sequence ID" value="MBW89551.1"/>
    <property type="molecule type" value="Transcribed_RNA"/>
</dbReference>
<evidence type="ECO:0000313" key="1">
    <source>
        <dbReference type="EMBL" id="MBW89551.1"/>
    </source>
</evidence>